<accession>A0ACB7G5G1</accession>
<reference evidence="2" key="1">
    <citation type="journal article" date="2016" name="Nat. Biotechnol.">
        <title>Sequencing wild and cultivated cassava and related species reveals extensive interspecific hybridization and genetic diversity.</title>
        <authorList>
            <person name="Bredeson J.V."/>
            <person name="Lyons J.B."/>
            <person name="Prochnik S.E."/>
            <person name="Wu G.A."/>
            <person name="Ha C.M."/>
            <person name="Edsinger-Gonzales E."/>
            <person name="Grimwood J."/>
            <person name="Schmutz J."/>
            <person name="Rabbi I.Y."/>
            <person name="Egesi C."/>
            <person name="Nauluvula P."/>
            <person name="Lebot V."/>
            <person name="Ndunguru J."/>
            <person name="Mkamilo G."/>
            <person name="Bart R.S."/>
            <person name="Setter T.L."/>
            <person name="Gleadow R.M."/>
            <person name="Kulakow P."/>
            <person name="Ferguson M.E."/>
            <person name="Rounsley S."/>
            <person name="Rokhsar D.S."/>
        </authorList>
    </citation>
    <scope>NUCLEOTIDE SEQUENCE [LARGE SCALE GENOMIC DNA]</scope>
    <source>
        <strain evidence="2">cv. AM560-2</strain>
    </source>
</reference>
<organism evidence="1 2">
    <name type="scientific">Manihot esculenta</name>
    <name type="common">Cassava</name>
    <name type="synonym">Jatropha manihot</name>
    <dbReference type="NCBI Taxonomy" id="3983"/>
    <lineage>
        <taxon>Eukaryota</taxon>
        <taxon>Viridiplantae</taxon>
        <taxon>Streptophyta</taxon>
        <taxon>Embryophyta</taxon>
        <taxon>Tracheophyta</taxon>
        <taxon>Spermatophyta</taxon>
        <taxon>Magnoliopsida</taxon>
        <taxon>eudicotyledons</taxon>
        <taxon>Gunneridae</taxon>
        <taxon>Pentapetalae</taxon>
        <taxon>rosids</taxon>
        <taxon>fabids</taxon>
        <taxon>Malpighiales</taxon>
        <taxon>Euphorbiaceae</taxon>
        <taxon>Crotonoideae</taxon>
        <taxon>Manihoteae</taxon>
        <taxon>Manihot</taxon>
    </lineage>
</organism>
<gene>
    <name evidence="1" type="ORF">MANES_17G117627v8</name>
</gene>
<sequence length="189" mass="21168">MPVQSVVWVANRNNPLTSSGLLTFDEDVELVLLNQTGSIIWSSNSSHVARWSVAQLLGTGNFVLKDAENDNTENCLWQSFDYPSDTLLPGMKLGWNRKTGLNRHLTSWKSSSDPSSGNYTNNLDPHGLPQIVLHKGTTKEFRTGPWYGTQFSALSALMANPVFQTKFVSNYDEVYYSFIIEITLLQGLF</sequence>
<proteinExistence type="predicted"/>
<dbReference type="Proteomes" id="UP000091857">
    <property type="component" value="Chromosome 17"/>
</dbReference>
<dbReference type="EMBL" id="CM004403">
    <property type="protein sequence ID" value="KAG8635084.1"/>
    <property type="molecule type" value="Genomic_DNA"/>
</dbReference>
<protein>
    <submittedName>
        <fullName evidence="1">Uncharacterized protein</fullName>
    </submittedName>
</protein>
<evidence type="ECO:0000313" key="2">
    <source>
        <dbReference type="Proteomes" id="UP000091857"/>
    </source>
</evidence>
<keyword evidence="2" id="KW-1185">Reference proteome</keyword>
<evidence type="ECO:0000313" key="1">
    <source>
        <dbReference type="EMBL" id="KAG8635084.1"/>
    </source>
</evidence>
<name>A0ACB7G5G1_MANES</name>
<comment type="caution">
    <text evidence="1">The sequence shown here is derived from an EMBL/GenBank/DDBJ whole genome shotgun (WGS) entry which is preliminary data.</text>
</comment>